<evidence type="ECO:0000313" key="3">
    <source>
        <dbReference type="Proteomes" id="UP000188268"/>
    </source>
</evidence>
<feature type="region of interest" description="Disordered" evidence="1">
    <location>
        <begin position="30"/>
        <end position="67"/>
    </location>
</feature>
<reference evidence="2 3" key="1">
    <citation type="submission" date="2013-09" db="EMBL/GenBank/DDBJ databases">
        <title>Corchorus capsularis genome sequencing.</title>
        <authorList>
            <person name="Alam M."/>
            <person name="Haque M.S."/>
            <person name="Islam M.S."/>
            <person name="Emdad E.M."/>
            <person name="Islam M.M."/>
            <person name="Ahmed B."/>
            <person name="Halim A."/>
            <person name="Hossen Q.M.M."/>
            <person name="Hossain M.Z."/>
            <person name="Ahmed R."/>
            <person name="Khan M.M."/>
            <person name="Islam R."/>
            <person name="Rashid M.M."/>
            <person name="Khan S.A."/>
            <person name="Rahman M.S."/>
            <person name="Alam M."/>
        </authorList>
    </citation>
    <scope>NUCLEOTIDE SEQUENCE [LARGE SCALE GENOMIC DNA]</scope>
    <source>
        <strain evidence="3">cv. CVL-1</strain>
        <tissue evidence="2">Whole seedling</tissue>
    </source>
</reference>
<protein>
    <submittedName>
        <fullName evidence="2">Uncharacterized protein</fullName>
    </submittedName>
</protein>
<gene>
    <name evidence="2" type="ORF">CCACVL1_07646</name>
</gene>
<dbReference type="Gramene" id="OMO89763">
    <property type="protein sequence ID" value="OMO89763"/>
    <property type="gene ID" value="CCACVL1_07646"/>
</dbReference>
<dbReference type="AlphaFoldDB" id="A0A1R3J4L1"/>
<proteinExistence type="predicted"/>
<name>A0A1R3J4L1_COCAP</name>
<accession>A0A1R3J4L1</accession>
<dbReference type="EMBL" id="AWWV01008601">
    <property type="protein sequence ID" value="OMO89763.1"/>
    <property type="molecule type" value="Genomic_DNA"/>
</dbReference>
<comment type="caution">
    <text evidence="2">The sequence shown here is derived from an EMBL/GenBank/DDBJ whole genome shotgun (WGS) entry which is preliminary data.</text>
</comment>
<sequence length="67" mass="7585">MTNSRKIMSLHLISSSTKILHFHQIFQPISQQVSRRPSPSPKTEREARRDMEPTLATEPATQVIDGA</sequence>
<keyword evidence="3" id="KW-1185">Reference proteome</keyword>
<feature type="compositionally biased region" description="Basic and acidic residues" evidence="1">
    <location>
        <begin position="42"/>
        <end position="52"/>
    </location>
</feature>
<evidence type="ECO:0000256" key="1">
    <source>
        <dbReference type="SAM" id="MobiDB-lite"/>
    </source>
</evidence>
<evidence type="ECO:0000313" key="2">
    <source>
        <dbReference type="EMBL" id="OMO89763.1"/>
    </source>
</evidence>
<organism evidence="2 3">
    <name type="scientific">Corchorus capsularis</name>
    <name type="common">Jute</name>
    <dbReference type="NCBI Taxonomy" id="210143"/>
    <lineage>
        <taxon>Eukaryota</taxon>
        <taxon>Viridiplantae</taxon>
        <taxon>Streptophyta</taxon>
        <taxon>Embryophyta</taxon>
        <taxon>Tracheophyta</taxon>
        <taxon>Spermatophyta</taxon>
        <taxon>Magnoliopsida</taxon>
        <taxon>eudicotyledons</taxon>
        <taxon>Gunneridae</taxon>
        <taxon>Pentapetalae</taxon>
        <taxon>rosids</taxon>
        <taxon>malvids</taxon>
        <taxon>Malvales</taxon>
        <taxon>Malvaceae</taxon>
        <taxon>Grewioideae</taxon>
        <taxon>Apeibeae</taxon>
        <taxon>Corchorus</taxon>
    </lineage>
</organism>
<dbReference type="Proteomes" id="UP000188268">
    <property type="component" value="Unassembled WGS sequence"/>
</dbReference>